<dbReference type="GO" id="GO:0044715">
    <property type="term" value="F:8-oxo-dGDP phosphatase activity"/>
    <property type="evidence" value="ECO:0007669"/>
    <property type="project" value="TreeGrafter"/>
</dbReference>
<dbReference type="AlphaFoldDB" id="A0A547P7E4"/>
<keyword evidence="9" id="KW-0234">DNA repair</keyword>
<evidence type="ECO:0000256" key="2">
    <source>
        <dbReference type="ARBA" id="ARBA00005582"/>
    </source>
</evidence>
<organism evidence="18 19">
    <name type="scientific">Erythrobacter insulae</name>
    <dbReference type="NCBI Taxonomy" id="2584124"/>
    <lineage>
        <taxon>Bacteria</taxon>
        <taxon>Pseudomonadati</taxon>
        <taxon>Pseudomonadota</taxon>
        <taxon>Alphaproteobacteria</taxon>
        <taxon>Sphingomonadales</taxon>
        <taxon>Erythrobacteraceae</taxon>
        <taxon>Erythrobacter/Porphyrobacter group</taxon>
        <taxon>Erythrobacter</taxon>
    </lineage>
</organism>
<dbReference type="SUPFAM" id="SSF55811">
    <property type="entry name" value="Nudix"/>
    <property type="match status" value="1"/>
</dbReference>
<comment type="catalytic activity">
    <reaction evidence="11">
        <text>8-oxo-GTP + H2O = 8-oxo-GMP + diphosphate + H(+)</text>
        <dbReference type="Rhea" id="RHEA:67616"/>
        <dbReference type="ChEBI" id="CHEBI:15377"/>
        <dbReference type="ChEBI" id="CHEBI:15378"/>
        <dbReference type="ChEBI" id="CHEBI:33019"/>
        <dbReference type="ChEBI" id="CHEBI:143553"/>
        <dbReference type="ChEBI" id="CHEBI:145694"/>
    </reaction>
</comment>
<dbReference type="OrthoDB" id="9810648at2"/>
<evidence type="ECO:0000256" key="3">
    <source>
        <dbReference type="ARBA" id="ARBA00022457"/>
    </source>
</evidence>
<keyword evidence="6" id="KW-0227">DNA damage</keyword>
<evidence type="ECO:0000313" key="19">
    <source>
        <dbReference type="Proteomes" id="UP000316343"/>
    </source>
</evidence>
<dbReference type="EC" id="3.6.1.55" evidence="12"/>
<comment type="cofactor">
    <cofactor evidence="1">
        <name>Mg(2+)</name>
        <dbReference type="ChEBI" id="CHEBI:18420"/>
    </cofactor>
</comment>
<sequence length="136" mass="15050">MTSTWIPVVAGAFEREDGLWLMHKRPAGKHHGGLWEFPGGKVEPTEIPVESLVRELREELGVVIDAVDCEPVGFADNARDARQKPIVILLYRIVRWTGIPASLEGGAIEWYTPQQIAKLDKPPLDQVLAGRLFAGS</sequence>
<dbReference type="GO" id="GO:0006281">
    <property type="term" value="P:DNA repair"/>
    <property type="evidence" value="ECO:0007669"/>
    <property type="project" value="UniProtKB-KW"/>
</dbReference>
<accession>A0A547P7E4</accession>
<dbReference type="PRINTS" id="PR00502">
    <property type="entry name" value="NUDIXFAMILY"/>
</dbReference>
<evidence type="ECO:0000256" key="10">
    <source>
        <dbReference type="ARBA" id="ARBA00035861"/>
    </source>
</evidence>
<dbReference type="RefSeq" id="WP_142789328.1">
    <property type="nucleotide sequence ID" value="NZ_VHJK01000002.1"/>
</dbReference>
<evidence type="ECO:0000256" key="15">
    <source>
        <dbReference type="ARBA" id="ARBA00041979"/>
    </source>
</evidence>
<feature type="domain" description="Nudix hydrolase" evidence="17">
    <location>
        <begin position="4"/>
        <end position="133"/>
    </location>
</feature>
<evidence type="ECO:0000256" key="6">
    <source>
        <dbReference type="ARBA" id="ARBA00022763"/>
    </source>
</evidence>
<protein>
    <recommendedName>
        <fullName evidence="13">8-oxo-dGTP diphosphatase</fullName>
        <ecNumber evidence="12">3.6.1.55</ecNumber>
    </recommendedName>
    <alternativeName>
        <fullName evidence="16">7,8-dihydro-8-oxoguanine-triphosphatase</fullName>
    </alternativeName>
    <alternativeName>
        <fullName evidence="15">Mutator protein MutT</fullName>
    </alternativeName>
    <alternativeName>
        <fullName evidence="14">dGTP pyrophosphohydrolase</fullName>
    </alternativeName>
</protein>
<keyword evidence="5" id="KW-0479">Metal-binding</keyword>
<evidence type="ECO:0000256" key="14">
    <source>
        <dbReference type="ARBA" id="ARBA00041592"/>
    </source>
</evidence>
<keyword evidence="3" id="KW-0515">Mutator protein</keyword>
<evidence type="ECO:0000256" key="12">
    <source>
        <dbReference type="ARBA" id="ARBA00038905"/>
    </source>
</evidence>
<dbReference type="CDD" id="cd03425">
    <property type="entry name" value="NUDIX_MutT_NudA_like"/>
    <property type="match status" value="1"/>
</dbReference>
<evidence type="ECO:0000256" key="5">
    <source>
        <dbReference type="ARBA" id="ARBA00022723"/>
    </source>
</evidence>
<evidence type="ECO:0000256" key="11">
    <source>
        <dbReference type="ARBA" id="ARBA00036904"/>
    </source>
</evidence>
<dbReference type="PANTHER" id="PTHR47707">
    <property type="entry name" value="8-OXO-DGTP DIPHOSPHATASE"/>
    <property type="match status" value="1"/>
</dbReference>
<dbReference type="PROSITE" id="PS51462">
    <property type="entry name" value="NUDIX"/>
    <property type="match status" value="1"/>
</dbReference>
<evidence type="ECO:0000256" key="7">
    <source>
        <dbReference type="ARBA" id="ARBA00022801"/>
    </source>
</evidence>
<dbReference type="InterPro" id="IPR000086">
    <property type="entry name" value="NUDIX_hydrolase_dom"/>
</dbReference>
<dbReference type="InterPro" id="IPR015797">
    <property type="entry name" value="NUDIX_hydrolase-like_dom_sf"/>
</dbReference>
<dbReference type="InterPro" id="IPR047127">
    <property type="entry name" value="MutT-like"/>
</dbReference>
<comment type="caution">
    <text evidence="18">The sequence shown here is derived from an EMBL/GenBank/DDBJ whole genome shotgun (WGS) entry which is preliminary data.</text>
</comment>
<evidence type="ECO:0000313" key="18">
    <source>
        <dbReference type="EMBL" id="TRD10038.1"/>
    </source>
</evidence>
<dbReference type="EMBL" id="VHJK01000002">
    <property type="protein sequence ID" value="TRD10038.1"/>
    <property type="molecule type" value="Genomic_DNA"/>
</dbReference>
<dbReference type="Proteomes" id="UP000316343">
    <property type="component" value="Unassembled WGS sequence"/>
</dbReference>
<comment type="catalytic activity">
    <reaction evidence="10">
        <text>8-oxo-dGTP + H2O = 8-oxo-dGMP + diphosphate + H(+)</text>
        <dbReference type="Rhea" id="RHEA:31575"/>
        <dbReference type="ChEBI" id="CHEBI:15377"/>
        <dbReference type="ChEBI" id="CHEBI:15378"/>
        <dbReference type="ChEBI" id="CHEBI:33019"/>
        <dbReference type="ChEBI" id="CHEBI:63224"/>
        <dbReference type="ChEBI" id="CHEBI:77896"/>
        <dbReference type="EC" id="3.6.1.55"/>
    </reaction>
</comment>
<dbReference type="GO" id="GO:0006260">
    <property type="term" value="P:DNA replication"/>
    <property type="evidence" value="ECO:0007669"/>
    <property type="project" value="UniProtKB-KW"/>
</dbReference>
<evidence type="ECO:0000256" key="13">
    <source>
        <dbReference type="ARBA" id="ARBA00040794"/>
    </source>
</evidence>
<keyword evidence="19" id="KW-1185">Reference proteome</keyword>
<dbReference type="Gene3D" id="3.90.79.10">
    <property type="entry name" value="Nucleoside Triphosphate Pyrophosphohydrolase"/>
    <property type="match status" value="1"/>
</dbReference>
<dbReference type="GO" id="GO:0008413">
    <property type="term" value="F:8-oxo-7,8-dihydroguanosine triphosphate pyrophosphatase activity"/>
    <property type="evidence" value="ECO:0007669"/>
    <property type="project" value="TreeGrafter"/>
</dbReference>
<keyword evidence="8" id="KW-0460">Magnesium</keyword>
<dbReference type="GO" id="GO:0046872">
    <property type="term" value="F:metal ion binding"/>
    <property type="evidence" value="ECO:0007669"/>
    <property type="project" value="UniProtKB-KW"/>
</dbReference>
<name>A0A547P7E4_9SPHN</name>
<keyword evidence="4" id="KW-0235">DNA replication</keyword>
<dbReference type="GO" id="GO:0035539">
    <property type="term" value="F:8-oxo-7,8-dihydrodeoxyguanosine triphosphate pyrophosphatase activity"/>
    <property type="evidence" value="ECO:0007669"/>
    <property type="project" value="UniProtKB-EC"/>
</dbReference>
<proteinExistence type="inferred from homology"/>
<evidence type="ECO:0000256" key="4">
    <source>
        <dbReference type="ARBA" id="ARBA00022705"/>
    </source>
</evidence>
<comment type="similarity">
    <text evidence="2">Belongs to the Nudix hydrolase family.</text>
</comment>
<dbReference type="InterPro" id="IPR020476">
    <property type="entry name" value="Nudix_hydrolase"/>
</dbReference>
<dbReference type="PANTHER" id="PTHR47707:SF1">
    <property type="entry name" value="NUDIX HYDROLASE FAMILY PROTEIN"/>
    <property type="match status" value="1"/>
</dbReference>
<reference evidence="18 19" key="1">
    <citation type="submission" date="2019-06" db="EMBL/GenBank/DDBJ databases">
        <title>Erythrobacter insulae sp. nov., isolated from a tidal flat.</title>
        <authorList>
            <person name="Yoon J.-H."/>
        </authorList>
    </citation>
    <scope>NUCLEOTIDE SEQUENCE [LARGE SCALE GENOMIC DNA]</scope>
    <source>
        <strain evidence="18 19">JBTF-M21</strain>
    </source>
</reference>
<evidence type="ECO:0000256" key="9">
    <source>
        <dbReference type="ARBA" id="ARBA00023204"/>
    </source>
</evidence>
<gene>
    <name evidence="18" type="ORF">FGU71_13670</name>
</gene>
<dbReference type="Pfam" id="PF00293">
    <property type="entry name" value="NUDIX"/>
    <property type="match status" value="1"/>
</dbReference>
<dbReference type="GO" id="GO:0044716">
    <property type="term" value="F:8-oxo-GDP phosphatase activity"/>
    <property type="evidence" value="ECO:0007669"/>
    <property type="project" value="TreeGrafter"/>
</dbReference>
<evidence type="ECO:0000256" key="1">
    <source>
        <dbReference type="ARBA" id="ARBA00001946"/>
    </source>
</evidence>
<keyword evidence="7 18" id="KW-0378">Hydrolase</keyword>
<evidence type="ECO:0000256" key="8">
    <source>
        <dbReference type="ARBA" id="ARBA00022842"/>
    </source>
</evidence>
<evidence type="ECO:0000259" key="17">
    <source>
        <dbReference type="PROSITE" id="PS51462"/>
    </source>
</evidence>
<evidence type="ECO:0000256" key="16">
    <source>
        <dbReference type="ARBA" id="ARBA00042798"/>
    </source>
</evidence>